<organism evidence="2 3">
    <name type="scientific">Gloeothece verrucosa (strain PCC 7822)</name>
    <name type="common">Cyanothece sp. (strain PCC 7822)</name>
    <dbReference type="NCBI Taxonomy" id="497965"/>
    <lineage>
        <taxon>Bacteria</taxon>
        <taxon>Bacillati</taxon>
        <taxon>Cyanobacteriota</taxon>
        <taxon>Cyanophyceae</taxon>
        <taxon>Oscillatoriophycideae</taxon>
        <taxon>Chroococcales</taxon>
        <taxon>Aphanothecaceae</taxon>
        <taxon>Gloeothece</taxon>
        <taxon>Gloeothece verrucosa</taxon>
    </lineage>
</organism>
<dbReference type="Proteomes" id="UP000008206">
    <property type="component" value="Chromosome"/>
</dbReference>
<feature type="domain" description="Cyanovirin-N" evidence="1">
    <location>
        <begin position="34"/>
        <end position="137"/>
    </location>
</feature>
<keyword evidence="3" id="KW-1185">Reference proteome</keyword>
<dbReference type="RefSeq" id="WP_013321276.1">
    <property type="nucleotide sequence ID" value="NC_014501.1"/>
</dbReference>
<dbReference type="OrthoDB" id="512249at2"/>
<dbReference type="eggNOG" id="ENOG503217G">
    <property type="taxonomic scope" value="Bacteria"/>
</dbReference>
<gene>
    <name evidence="2" type="ordered locus">Cyan7822_1162</name>
</gene>
<dbReference type="Gene3D" id="2.30.60.10">
    <property type="entry name" value="Cyanovirin-N"/>
    <property type="match status" value="1"/>
</dbReference>
<dbReference type="InterPro" id="IPR036673">
    <property type="entry name" value="Cyanovirin-N_sf"/>
</dbReference>
<accession>E0UFQ8</accession>
<name>E0UFQ8_GLOV7</name>
<evidence type="ECO:0000313" key="2">
    <source>
        <dbReference type="EMBL" id="ADN13169.1"/>
    </source>
</evidence>
<dbReference type="PANTHER" id="PTHR42076">
    <property type="entry name" value="CYANOVIRIN-N HOMOLOG"/>
    <property type="match status" value="1"/>
</dbReference>
<dbReference type="KEGG" id="cyj:Cyan7822_1162"/>
<dbReference type="HOGENOM" id="CLU_144945_1_2_3"/>
<sequence length="138" mass="15130">MKKIKLLLKVAVAFLFAFLLSFNLMVKGAMATGEFSRTCEDIELKGSTLIANCDTSYGDDVDSSLNLDEFIGNLDGTLSWGDHNFSQTCRAVGLGQLLSTKAYILSAECERADQQSYISTDIVLDEHIANIEGTLTYE</sequence>
<evidence type="ECO:0000313" key="3">
    <source>
        <dbReference type="Proteomes" id="UP000008206"/>
    </source>
</evidence>
<evidence type="ECO:0000259" key="1">
    <source>
        <dbReference type="SMART" id="SM01111"/>
    </source>
</evidence>
<dbReference type="AlphaFoldDB" id="E0UFQ8"/>
<dbReference type="SMART" id="SM01111">
    <property type="entry name" value="CVNH"/>
    <property type="match status" value="1"/>
</dbReference>
<dbReference type="PANTHER" id="PTHR42076:SF1">
    <property type="entry name" value="CYANOVIRIN-N DOMAIN-CONTAINING PROTEIN"/>
    <property type="match status" value="1"/>
</dbReference>
<dbReference type="SUPFAM" id="SSF51322">
    <property type="entry name" value="Cyanovirin-N"/>
    <property type="match status" value="1"/>
</dbReference>
<proteinExistence type="predicted"/>
<dbReference type="Pfam" id="PF08881">
    <property type="entry name" value="CVNH"/>
    <property type="match status" value="1"/>
</dbReference>
<reference evidence="3" key="1">
    <citation type="journal article" date="2011" name="MBio">
        <title>Novel metabolic attributes of the genus Cyanothece, comprising a group of unicellular nitrogen-fixing Cyanobacteria.</title>
        <authorList>
            <person name="Bandyopadhyay A."/>
            <person name="Elvitigala T."/>
            <person name="Welsh E."/>
            <person name="Stockel J."/>
            <person name="Liberton M."/>
            <person name="Min H."/>
            <person name="Sherman L.A."/>
            <person name="Pakrasi H.B."/>
        </authorList>
    </citation>
    <scope>NUCLEOTIDE SEQUENCE [LARGE SCALE GENOMIC DNA]</scope>
    <source>
        <strain evidence="3">PCC 7822</strain>
    </source>
</reference>
<protein>
    <submittedName>
        <fullName evidence="2">Cyanovirin-N domain protein</fullName>
    </submittedName>
</protein>
<dbReference type="InterPro" id="IPR011058">
    <property type="entry name" value="Cyanovirin-N"/>
</dbReference>
<dbReference type="STRING" id="497965.Cyan7822_1162"/>
<dbReference type="EMBL" id="CP002198">
    <property type="protein sequence ID" value="ADN13169.1"/>
    <property type="molecule type" value="Genomic_DNA"/>
</dbReference>